<dbReference type="PROSITE" id="PS50893">
    <property type="entry name" value="ABC_TRANSPORTER_2"/>
    <property type="match status" value="1"/>
</dbReference>
<dbReference type="InterPro" id="IPR003593">
    <property type="entry name" value="AAA+_ATPase"/>
</dbReference>
<keyword evidence="5" id="KW-1185">Reference proteome</keyword>
<feature type="domain" description="ABC transporter" evidence="3">
    <location>
        <begin position="4"/>
        <end position="227"/>
    </location>
</feature>
<reference evidence="4" key="1">
    <citation type="submission" date="2021-01" db="EMBL/GenBank/DDBJ databases">
        <title>Genomic Encyclopedia of Type Strains, Phase IV (KMG-IV): sequencing the most valuable type-strain genomes for metagenomic binning, comparative biology and taxonomic classification.</title>
        <authorList>
            <person name="Goeker M."/>
        </authorList>
    </citation>
    <scope>NUCLEOTIDE SEQUENCE</scope>
    <source>
        <strain evidence="4">DSM 21943</strain>
    </source>
</reference>
<protein>
    <submittedName>
        <fullName evidence="4">ABC-2 type transport system ATP-binding protein</fullName>
    </submittedName>
</protein>
<evidence type="ECO:0000259" key="3">
    <source>
        <dbReference type="PROSITE" id="PS50893"/>
    </source>
</evidence>
<accession>A0ABS2SQY0</accession>
<dbReference type="EMBL" id="JAFBCV010000003">
    <property type="protein sequence ID" value="MBM7837902.1"/>
    <property type="molecule type" value="Genomic_DNA"/>
</dbReference>
<keyword evidence="2 4" id="KW-0067">ATP-binding</keyword>
<evidence type="ECO:0000313" key="4">
    <source>
        <dbReference type="EMBL" id="MBM7837902.1"/>
    </source>
</evidence>
<name>A0ABS2SQY0_9BACI</name>
<proteinExistence type="predicted"/>
<dbReference type="SMART" id="SM00382">
    <property type="entry name" value="AAA"/>
    <property type="match status" value="1"/>
</dbReference>
<dbReference type="PANTHER" id="PTHR43158">
    <property type="entry name" value="SKFA PEPTIDE EXPORT ATP-BINDING PROTEIN SKFE"/>
    <property type="match status" value="1"/>
</dbReference>
<comment type="caution">
    <text evidence="4">The sequence shown here is derived from an EMBL/GenBank/DDBJ whole genome shotgun (WGS) entry which is preliminary data.</text>
</comment>
<dbReference type="Proteomes" id="UP001179280">
    <property type="component" value="Unassembled WGS sequence"/>
</dbReference>
<dbReference type="PANTHER" id="PTHR43158:SF1">
    <property type="entry name" value="ABC TRANSPORTER, ATP-BINDING PROTEIN"/>
    <property type="match status" value="1"/>
</dbReference>
<keyword evidence="1" id="KW-0547">Nucleotide-binding</keyword>
<dbReference type="Pfam" id="PF00005">
    <property type="entry name" value="ABC_tran"/>
    <property type="match status" value="1"/>
</dbReference>
<organism evidence="4 5">
    <name type="scientific">Shouchella xiaoxiensis</name>
    <dbReference type="NCBI Taxonomy" id="766895"/>
    <lineage>
        <taxon>Bacteria</taxon>
        <taxon>Bacillati</taxon>
        <taxon>Bacillota</taxon>
        <taxon>Bacilli</taxon>
        <taxon>Bacillales</taxon>
        <taxon>Bacillaceae</taxon>
        <taxon>Shouchella</taxon>
    </lineage>
</organism>
<evidence type="ECO:0000256" key="1">
    <source>
        <dbReference type="ARBA" id="ARBA00022741"/>
    </source>
</evidence>
<sequence>MNTLKVTGLKKKYGSNDVFTDLSVHLQQNRFVVLLGANGSGKSTFLRLCAGLAPQSAGTIELNDAEERMNRAQLSSYVSEKAAFGFNDTAEAILKSQSEISPDFYLNKAIEFCDVVAVPMQTKWNVMSTGQRYLLSLIIAIAEQRPFIFIDEVLANLDTSKKEAMRSILTDFLVEEDRFILMATHAYEDVEALADGVIFIENKQATIINDLDKWRFEHGKSLKDLFAEVGKR</sequence>
<dbReference type="Gene3D" id="3.40.50.300">
    <property type="entry name" value="P-loop containing nucleotide triphosphate hydrolases"/>
    <property type="match status" value="1"/>
</dbReference>
<evidence type="ECO:0000256" key="2">
    <source>
        <dbReference type="ARBA" id="ARBA00022840"/>
    </source>
</evidence>
<gene>
    <name evidence="4" type="ORF">JOC54_001133</name>
</gene>
<dbReference type="SUPFAM" id="SSF52540">
    <property type="entry name" value="P-loop containing nucleoside triphosphate hydrolases"/>
    <property type="match status" value="1"/>
</dbReference>
<dbReference type="InterPro" id="IPR003439">
    <property type="entry name" value="ABC_transporter-like_ATP-bd"/>
</dbReference>
<dbReference type="InterPro" id="IPR027417">
    <property type="entry name" value="P-loop_NTPase"/>
</dbReference>
<evidence type="ECO:0000313" key="5">
    <source>
        <dbReference type="Proteomes" id="UP001179280"/>
    </source>
</evidence>
<dbReference type="RefSeq" id="WP_204465028.1">
    <property type="nucleotide sequence ID" value="NZ_JAFBCV010000003.1"/>
</dbReference>
<dbReference type="GO" id="GO:0005524">
    <property type="term" value="F:ATP binding"/>
    <property type="evidence" value="ECO:0007669"/>
    <property type="project" value="UniProtKB-KW"/>
</dbReference>